<dbReference type="AlphaFoldDB" id="A0A060UPJ4"/>
<evidence type="ECO:0000256" key="1">
    <source>
        <dbReference type="SAM" id="MobiDB-lite"/>
    </source>
</evidence>
<evidence type="ECO:0000313" key="3">
    <source>
        <dbReference type="EMBL" id="SMH64392.1"/>
    </source>
</evidence>
<reference evidence="3 4" key="3">
    <citation type="submission" date="2017-03" db="EMBL/GenBank/DDBJ databases">
        <authorList>
            <person name="Regsiter A."/>
            <person name="William W."/>
        </authorList>
    </citation>
    <scope>NUCLEOTIDE SEQUENCE [LARGE SCALE GENOMIC DNA]</scope>
    <source>
        <strain evidence="3">PRJEB5721</strain>
    </source>
</reference>
<keyword evidence="4" id="KW-1185">Reference proteome</keyword>
<protein>
    <submittedName>
        <fullName evidence="2">Uncharacterized protein</fullName>
    </submittedName>
</protein>
<reference evidence="2" key="2">
    <citation type="submission" date="2014-07" db="EMBL/GenBank/DDBJ databases">
        <title>Initial genome analysis of the psychrotolerant acidophile Acidithiobacillus ferrivorans CF27: insights into iron and sulfur oxidation pathways and into biofilm formation.</title>
        <authorList>
            <person name="Talla E."/>
            <person name="Hedrich S."/>
            <person name="Mangenot S."/>
            <person name="Ji B."/>
            <person name="Johnson D.B."/>
            <person name="Barbe V."/>
            <person name="Bonnefoy V."/>
        </authorList>
    </citation>
    <scope>NUCLEOTIDE SEQUENCE [LARGE SCALE GENOMIC DNA]</scope>
    <source>
        <strain evidence="2">CF27</strain>
    </source>
</reference>
<accession>A0A060UPJ4</accession>
<gene>
    <name evidence="3" type="ORF">AFERRI_10425</name>
    <name evidence="2" type="ORF">AFERRI_400146</name>
</gene>
<dbReference type="EMBL" id="CCCS020000035">
    <property type="protein sequence ID" value="CDQ10365.1"/>
    <property type="molecule type" value="Genomic_DNA"/>
</dbReference>
<feature type="compositionally biased region" description="Basic and acidic residues" evidence="1">
    <location>
        <begin position="8"/>
        <end position="22"/>
    </location>
</feature>
<evidence type="ECO:0000313" key="4">
    <source>
        <dbReference type="Proteomes" id="UP000193925"/>
    </source>
</evidence>
<reference evidence="2" key="1">
    <citation type="submission" date="2014-03" db="EMBL/GenBank/DDBJ databases">
        <authorList>
            <person name="Genoscope - CEA"/>
        </authorList>
    </citation>
    <scope>NUCLEOTIDE SEQUENCE [LARGE SCALE GENOMIC DNA]</scope>
    <source>
        <strain evidence="2">CF27</strain>
    </source>
</reference>
<proteinExistence type="predicted"/>
<organism evidence="2">
    <name type="scientific">Acidithiobacillus ferrivorans</name>
    <dbReference type="NCBI Taxonomy" id="160808"/>
    <lineage>
        <taxon>Bacteria</taxon>
        <taxon>Pseudomonadati</taxon>
        <taxon>Pseudomonadota</taxon>
        <taxon>Acidithiobacillia</taxon>
        <taxon>Acidithiobacillales</taxon>
        <taxon>Acidithiobacillaceae</taxon>
        <taxon>Acidithiobacillus</taxon>
    </lineage>
</organism>
<evidence type="ECO:0000313" key="2">
    <source>
        <dbReference type="EMBL" id="CDQ10365.1"/>
    </source>
</evidence>
<sequence length="70" mass="8294">MGQPCEGPSKEKRDDWIKRDPTDASPAIARQHADNEHKVRGSSTYYVKFYTWFVKMNERSQRPYPHQAIR</sequence>
<name>A0A060UPJ4_9PROT</name>
<dbReference type="Proteomes" id="UP000193925">
    <property type="component" value="Chromosome AFERRI"/>
</dbReference>
<dbReference type="EMBL" id="LT841305">
    <property type="protein sequence ID" value="SMH64392.1"/>
    <property type="molecule type" value="Genomic_DNA"/>
</dbReference>
<feature type="region of interest" description="Disordered" evidence="1">
    <location>
        <begin position="1"/>
        <end position="37"/>
    </location>
</feature>